<name>A0ABY3RX50_9MICO</name>
<dbReference type="Pfam" id="PF01551">
    <property type="entry name" value="Peptidase_M23"/>
    <property type="match status" value="1"/>
</dbReference>
<dbReference type="InterPro" id="IPR050570">
    <property type="entry name" value="Cell_wall_metabolism_enzyme"/>
</dbReference>
<dbReference type="InterPro" id="IPR011055">
    <property type="entry name" value="Dup_hybrid_motif"/>
</dbReference>
<keyword evidence="5" id="KW-1185">Reference proteome</keyword>
<dbReference type="PANTHER" id="PTHR21666">
    <property type="entry name" value="PEPTIDASE-RELATED"/>
    <property type="match status" value="1"/>
</dbReference>
<dbReference type="EMBL" id="CP082781">
    <property type="protein sequence ID" value="UGS28667.1"/>
    <property type="molecule type" value="Genomic_DNA"/>
</dbReference>
<accession>A0ABY3RX50</accession>
<feature type="compositionally biased region" description="Low complexity" evidence="1">
    <location>
        <begin position="35"/>
        <end position="44"/>
    </location>
</feature>
<dbReference type="SUPFAM" id="SSF51261">
    <property type="entry name" value="Duplicated hybrid motif"/>
    <property type="match status" value="1"/>
</dbReference>
<gene>
    <name evidence="4" type="ORF">K8F61_19000</name>
</gene>
<reference evidence="4 5" key="1">
    <citation type="submission" date="2023-01" db="EMBL/GenBank/DDBJ databases">
        <title>Characterization of estradiol degrading bacteria Microbacterium sp. MZT7 and reveal degrading genes through genome analysis.</title>
        <authorList>
            <person name="Hao P."/>
            <person name="Gao Y."/>
        </authorList>
    </citation>
    <scope>NUCLEOTIDE SEQUENCE [LARGE SCALE GENOMIC DNA]</scope>
    <source>
        <strain evidence="4 5">MZT7</strain>
    </source>
</reference>
<feature type="compositionally biased region" description="Basic and acidic residues" evidence="1">
    <location>
        <begin position="123"/>
        <end position="143"/>
    </location>
</feature>
<sequence length="297" mass="30282">MRAPRSEAWRTALAAEIDTPDNLNTEQTPARRTRPATTAAKSSPRAIRPIRSIAIFGAVGALVTAIALPAFAAGSGAQSGAATTMHQLAADNAQSLVVASEATNAPAGREGFTATTPEEIEKRKAEEAAALRAAEEAERKAREASNSGGGGAPAGVNLGLTSPGSGEVRWSMTPGSFTVGEGLGAGRGHQGQDMLAPEWTPIFAATSGTVRVAQDNYYGYGNAVVIDGVVGGSSVSTTYAHMVYGGRVVEAGQTVTAGQLIGHVGNTGNSFGSHLHFEVEINGSLVDPLSWLEANAG</sequence>
<feature type="region of interest" description="Disordered" evidence="1">
    <location>
        <begin position="14"/>
        <end position="44"/>
    </location>
</feature>
<evidence type="ECO:0000313" key="4">
    <source>
        <dbReference type="EMBL" id="UGS28667.1"/>
    </source>
</evidence>
<dbReference type="InterPro" id="IPR016047">
    <property type="entry name" value="M23ase_b-sheet_dom"/>
</dbReference>
<dbReference type="PANTHER" id="PTHR21666:SF270">
    <property type="entry name" value="MUREIN HYDROLASE ACTIVATOR ENVC"/>
    <property type="match status" value="1"/>
</dbReference>
<protein>
    <submittedName>
        <fullName evidence="4">M23 family metallopeptidase</fullName>
    </submittedName>
</protein>
<evidence type="ECO:0000256" key="1">
    <source>
        <dbReference type="SAM" id="MobiDB-lite"/>
    </source>
</evidence>
<organism evidence="4 5">
    <name type="scientific">Microbacterium resistens</name>
    <dbReference type="NCBI Taxonomy" id="156977"/>
    <lineage>
        <taxon>Bacteria</taxon>
        <taxon>Bacillati</taxon>
        <taxon>Actinomycetota</taxon>
        <taxon>Actinomycetes</taxon>
        <taxon>Micrococcales</taxon>
        <taxon>Microbacteriaceae</taxon>
        <taxon>Microbacterium</taxon>
    </lineage>
</organism>
<evidence type="ECO:0000259" key="3">
    <source>
        <dbReference type="Pfam" id="PF01551"/>
    </source>
</evidence>
<feature type="transmembrane region" description="Helical" evidence="2">
    <location>
        <begin position="53"/>
        <end position="72"/>
    </location>
</feature>
<proteinExistence type="predicted"/>
<evidence type="ECO:0000256" key="2">
    <source>
        <dbReference type="SAM" id="Phobius"/>
    </source>
</evidence>
<feature type="domain" description="M23ase beta-sheet core" evidence="3">
    <location>
        <begin position="188"/>
        <end position="288"/>
    </location>
</feature>
<keyword evidence="2" id="KW-0472">Membrane</keyword>
<keyword evidence="2" id="KW-1133">Transmembrane helix</keyword>
<feature type="region of interest" description="Disordered" evidence="1">
    <location>
        <begin position="123"/>
        <end position="191"/>
    </location>
</feature>
<dbReference type="Gene3D" id="2.70.70.10">
    <property type="entry name" value="Glucose Permease (Domain IIA)"/>
    <property type="match status" value="1"/>
</dbReference>
<dbReference type="Proteomes" id="UP001199642">
    <property type="component" value="Chromosome"/>
</dbReference>
<keyword evidence="2" id="KW-0812">Transmembrane</keyword>
<dbReference type="CDD" id="cd12797">
    <property type="entry name" value="M23_peptidase"/>
    <property type="match status" value="1"/>
</dbReference>
<evidence type="ECO:0000313" key="5">
    <source>
        <dbReference type="Proteomes" id="UP001199642"/>
    </source>
</evidence>